<organism evidence="2 3">
    <name type="scientific">Trichocladium antarcticum</name>
    <dbReference type="NCBI Taxonomy" id="1450529"/>
    <lineage>
        <taxon>Eukaryota</taxon>
        <taxon>Fungi</taxon>
        <taxon>Dikarya</taxon>
        <taxon>Ascomycota</taxon>
        <taxon>Pezizomycotina</taxon>
        <taxon>Sordariomycetes</taxon>
        <taxon>Sordariomycetidae</taxon>
        <taxon>Sordariales</taxon>
        <taxon>Chaetomiaceae</taxon>
        <taxon>Trichocladium</taxon>
    </lineage>
</organism>
<keyword evidence="1" id="KW-1133">Transmembrane helix</keyword>
<evidence type="ECO:0000313" key="3">
    <source>
        <dbReference type="Proteomes" id="UP001304895"/>
    </source>
</evidence>
<dbReference type="AlphaFoldDB" id="A0AAN6UF30"/>
<feature type="transmembrane region" description="Helical" evidence="1">
    <location>
        <begin position="270"/>
        <end position="296"/>
    </location>
</feature>
<comment type="caution">
    <text evidence="2">The sequence shown here is derived from an EMBL/GenBank/DDBJ whole genome shotgun (WGS) entry which is preliminary data.</text>
</comment>
<accession>A0AAN6UF30</accession>
<proteinExistence type="predicted"/>
<dbReference type="SUPFAM" id="SSF48403">
    <property type="entry name" value="Ankyrin repeat"/>
    <property type="match status" value="1"/>
</dbReference>
<evidence type="ECO:0000313" key="2">
    <source>
        <dbReference type="EMBL" id="KAK4131817.1"/>
    </source>
</evidence>
<evidence type="ECO:0000256" key="1">
    <source>
        <dbReference type="SAM" id="Phobius"/>
    </source>
</evidence>
<reference evidence="2" key="1">
    <citation type="journal article" date="2023" name="Mol. Phylogenet. Evol.">
        <title>Genome-scale phylogeny and comparative genomics of the fungal order Sordariales.</title>
        <authorList>
            <person name="Hensen N."/>
            <person name="Bonometti L."/>
            <person name="Westerberg I."/>
            <person name="Brannstrom I.O."/>
            <person name="Guillou S."/>
            <person name="Cros-Aarteil S."/>
            <person name="Calhoun S."/>
            <person name="Haridas S."/>
            <person name="Kuo A."/>
            <person name="Mondo S."/>
            <person name="Pangilinan J."/>
            <person name="Riley R."/>
            <person name="LaButti K."/>
            <person name="Andreopoulos B."/>
            <person name="Lipzen A."/>
            <person name="Chen C."/>
            <person name="Yan M."/>
            <person name="Daum C."/>
            <person name="Ng V."/>
            <person name="Clum A."/>
            <person name="Steindorff A."/>
            <person name="Ohm R.A."/>
            <person name="Martin F."/>
            <person name="Silar P."/>
            <person name="Natvig D.O."/>
            <person name="Lalanne C."/>
            <person name="Gautier V."/>
            <person name="Ament-Velasquez S.L."/>
            <person name="Kruys A."/>
            <person name="Hutchinson M.I."/>
            <person name="Powell A.J."/>
            <person name="Barry K."/>
            <person name="Miller A.N."/>
            <person name="Grigoriev I.V."/>
            <person name="Debuchy R."/>
            <person name="Gladieux P."/>
            <person name="Hiltunen Thoren M."/>
            <person name="Johannesson H."/>
        </authorList>
    </citation>
    <scope>NUCLEOTIDE SEQUENCE</scope>
    <source>
        <strain evidence="2">CBS 123565</strain>
    </source>
</reference>
<reference evidence="2" key="2">
    <citation type="submission" date="2023-05" db="EMBL/GenBank/DDBJ databases">
        <authorList>
            <consortium name="Lawrence Berkeley National Laboratory"/>
            <person name="Steindorff A."/>
            <person name="Hensen N."/>
            <person name="Bonometti L."/>
            <person name="Westerberg I."/>
            <person name="Brannstrom I.O."/>
            <person name="Guillou S."/>
            <person name="Cros-Aarteil S."/>
            <person name="Calhoun S."/>
            <person name="Haridas S."/>
            <person name="Kuo A."/>
            <person name="Mondo S."/>
            <person name="Pangilinan J."/>
            <person name="Riley R."/>
            <person name="Labutti K."/>
            <person name="Andreopoulos B."/>
            <person name="Lipzen A."/>
            <person name="Chen C."/>
            <person name="Yanf M."/>
            <person name="Daum C."/>
            <person name="Ng V."/>
            <person name="Clum A."/>
            <person name="Ohm R."/>
            <person name="Martin F."/>
            <person name="Silar P."/>
            <person name="Natvig D."/>
            <person name="Lalanne C."/>
            <person name="Gautier V."/>
            <person name="Ament-Velasquez S.L."/>
            <person name="Kruys A."/>
            <person name="Hutchinson M.I."/>
            <person name="Powell A.J."/>
            <person name="Barry K."/>
            <person name="Miller A.N."/>
            <person name="Grigoriev I.V."/>
            <person name="Debuchy R."/>
            <person name="Gladieux P."/>
            <person name="Thoren M.H."/>
            <person name="Johannesson H."/>
        </authorList>
    </citation>
    <scope>NUCLEOTIDE SEQUENCE</scope>
    <source>
        <strain evidence="2">CBS 123565</strain>
    </source>
</reference>
<dbReference type="EMBL" id="MU853421">
    <property type="protein sequence ID" value="KAK4131817.1"/>
    <property type="molecule type" value="Genomic_DNA"/>
</dbReference>
<keyword evidence="1" id="KW-0472">Membrane</keyword>
<name>A0AAN6UF30_9PEZI</name>
<feature type="transmembrane region" description="Helical" evidence="1">
    <location>
        <begin position="214"/>
        <end position="233"/>
    </location>
</feature>
<dbReference type="Gene3D" id="1.25.40.20">
    <property type="entry name" value="Ankyrin repeat-containing domain"/>
    <property type="match status" value="1"/>
</dbReference>
<gene>
    <name evidence="2" type="ORF">BT67DRAFT_444234</name>
</gene>
<dbReference type="Proteomes" id="UP001304895">
    <property type="component" value="Unassembled WGS sequence"/>
</dbReference>
<keyword evidence="1" id="KW-0812">Transmembrane</keyword>
<sequence>MVAAARGRLALVRLLVEEFGADDGVVAPDGQIALRLAAEGGHREVVDYLPRRRGGAWRRWQVQHHVAVRRVKGAVRKIAVFFEVLLWHVPKFLVWRVPKHLVVLPLLEAGRYCWANKRRFGGWCKRQAAELPGRAKRAGKAAWRVAKKVPVAAWKVAKKVPGTAWKVAKAVPRVVEDLIRCLWEVIKRIPAAVKKIGVWMWESSARVGKALGHVLLRIASLLHTAVSALLGVFRRIKLRDVWNGVCGVLVAVFRGVPWAIFMGISVLGGVVAAVVIGLFGAFGKLIVLLVEALWYVAKYVPRQLGVILAGIWASVSKGCHEFMVFLNPKH</sequence>
<protein>
    <submittedName>
        <fullName evidence="2">Uncharacterized protein</fullName>
    </submittedName>
</protein>
<feature type="transmembrane region" description="Helical" evidence="1">
    <location>
        <begin position="245"/>
        <end position="264"/>
    </location>
</feature>
<keyword evidence="3" id="KW-1185">Reference proteome</keyword>
<dbReference type="InterPro" id="IPR036770">
    <property type="entry name" value="Ankyrin_rpt-contain_sf"/>
</dbReference>